<sequence>MITIDELKKFQEIELNEAKHEMMIEMEELLEYHRLAVEKLKHCQQVKIESLHQRFGEEQLKFRKSDNSKQVNGSWQRARPWESMAYGNEDENSRTIKIMKTPEKISGRRRTIKARSTQPQQQNTSNNPSAIISFPSTINCMDSISTSKSSITISKIPAISTNVIAPKTTTAKSTLSNPGNASSL</sequence>
<proteinExistence type="predicted"/>
<feature type="non-terminal residue" evidence="2">
    <location>
        <position position="184"/>
    </location>
</feature>
<comment type="caution">
    <text evidence="2">The sequence shown here is derived from an EMBL/GenBank/DDBJ whole genome shotgun (WGS) entry which is preliminary data.</text>
</comment>
<feature type="region of interest" description="Disordered" evidence="1">
    <location>
        <begin position="106"/>
        <end position="132"/>
    </location>
</feature>
<reference evidence="2" key="1">
    <citation type="submission" date="2021-02" db="EMBL/GenBank/DDBJ databases">
        <authorList>
            <person name="Nowell W R."/>
        </authorList>
    </citation>
    <scope>NUCLEOTIDE SEQUENCE</scope>
    <source>
        <strain evidence="2">Ploen Becks lab</strain>
    </source>
</reference>
<dbReference type="Proteomes" id="UP000663879">
    <property type="component" value="Unassembled WGS sequence"/>
</dbReference>
<evidence type="ECO:0000313" key="3">
    <source>
        <dbReference type="Proteomes" id="UP000663879"/>
    </source>
</evidence>
<name>A0A814SV62_9BILA</name>
<feature type="compositionally biased region" description="Low complexity" evidence="1">
    <location>
        <begin position="116"/>
        <end position="129"/>
    </location>
</feature>
<dbReference type="AlphaFoldDB" id="A0A814SV62"/>
<evidence type="ECO:0000313" key="2">
    <source>
        <dbReference type="EMBL" id="CAF1152284.1"/>
    </source>
</evidence>
<accession>A0A814SV62</accession>
<protein>
    <submittedName>
        <fullName evidence="2">Uncharacterized protein</fullName>
    </submittedName>
</protein>
<feature type="non-terminal residue" evidence="2">
    <location>
        <position position="1"/>
    </location>
</feature>
<keyword evidence="3" id="KW-1185">Reference proteome</keyword>
<evidence type="ECO:0000256" key="1">
    <source>
        <dbReference type="SAM" id="MobiDB-lite"/>
    </source>
</evidence>
<gene>
    <name evidence="2" type="ORF">OXX778_LOCUS23329</name>
</gene>
<dbReference type="EMBL" id="CAJNOC010012160">
    <property type="protein sequence ID" value="CAF1152284.1"/>
    <property type="molecule type" value="Genomic_DNA"/>
</dbReference>
<organism evidence="2 3">
    <name type="scientific">Brachionus calyciflorus</name>
    <dbReference type="NCBI Taxonomy" id="104777"/>
    <lineage>
        <taxon>Eukaryota</taxon>
        <taxon>Metazoa</taxon>
        <taxon>Spiralia</taxon>
        <taxon>Gnathifera</taxon>
        <taxon>Rotifera</taxon>
        <taxon>Eurotatoria</taxon>
        <taxon>Monogononta</taxon>
        <taxon>Pseudotrocha</taxon>
        <taxon>Ploima</taxon>
        <taxon>Brachionidae</taxon>
        <taxon>Brachionus</taxon>
    </lineage>
</organism>